<evidence type="ECO:0000313" key="2">
    <source>
        <dbReference type="EMBL" id="QLC49218.1"/>
    </source>
</evidence>
<organism evidence="2 3">
    <name type="scientific">Methanolobus zinderi</name>
    <dbReference type="NCBI Taxonomy" id="536044"/>
    <lineage>
        <taxon>Archaea</taxon>
        <taxon>Methanobacteriati</taxon>
        <taxon>Methanobacteriota</taxon>
        <taxon>Stenosarchaea group</taxon>
        <taxon>Methanomicrobia</taxon>
        <taxon>Methanosarcinales</taxon>
        <taxon>Methanosarcinaceae</taxon>
        <taxon>Methanolobus</taxon>
    </lineage>
</organism>
<keyword evidence="1" id="KW-0472">Membrane</keyword>
<dbReference type="PANTHER" id="PTHR36007:SF2">
    <property type="entry name" value="TRANSPORT PROTEIN-RELATED"/>
    <property type="match status" value="1"/>
</dbReference>
<dbReference type="AlphaFoldDB" id="A0A7D5E6W9"/>
<accession>A0A7D5E6W9</accession>
<reference evidence="2 3" key="1">
    <citation type="submission" date="2020-06" db="EMBL/GenBank/DDBJ databases">
        <title>Methanolobus halotolerans sp. nov., isolated from a saline lake Tus in Siberia.</title>
        <authorList>
            <person name="Shen Y."/>
            <person name="Chen S.-C."/>
            <person name="Lai M.-C."/>
            <person name="Huang H.-H."/>
            <person name="Chiu H.-H."/>
            <person name="Tang S.-L."/>
            <person name="Rogozin D.Y."/>
            <person name="Degermendzhy A.G."/>
        </authorList>
    </citation>
    <scope>NUCLEOTIDE SEQUENCE [LARGE SCALE GENOMIC DNA]</scope>
    <source>
        <strain evidence="2 3">DSM 21339</strain>
    </source>
</reference>
<protein>
    <submittedName>
        <fullName evidence="2">Small multi-drug export protein</fullName>
    </submittedName>
</protein>
<keyword evidence="1" id="KW-1133">Transmembrane helix</keyword>
<dbReference type="Proteomes" id="UP000509594">
    <property type="component" value="Chromosome"/>
</dbReference>
<dbReference type="InterPro" id="IPR009577">
    <property type="entry name" value="Sm_multidrug_ex"/>
</dbReference>
<dbReference type="KEGG" id="mzi:HWN40_02525"/>
<evidence type="ECO:0000256" key="1">
    <source>
        <dbReference type="SAM" id="Phobius"/>
    </source>
</evidence>
<feature type="transmembrane region" description="Helical" evidence="1">
    <location>
        <begin position="139"/>
        <end position="167"/>
    </location>
</feature>
<name>A0A7D5E6W9_9EURY</name>
<dbReference type="RefSeq" id="WP_176964281.1">
    <property type="nucleotide sequence ID" value="NZ_CP058215.1"/>
</dbReference>
<keyword evidence="1" id="KW-0812">Transmembrane</keyword>
<dbReference type="PANTHER" id="PTHR36007">
    <property type="entry name" value="TRANSPORT PROTEIN-RELATED"/>
    <property type="match status" value="1"/>
</dbReference>
<feature type="transmembrane region" description="Helical" evidence="1">
    <location>
        <begin position="103"/>
        <end position="133"/>
    </location>
</feature>
<feature type="transmembrane region" description="Helical" evidence="1">
    <location>
        <begin position="49"/>
        <end position="68"/>
    </location>
</feature>
<dbReference type="EMBL" id="CP058215">
    <property type="protein sequence ID" value="QLC49218.1"/>
    <property type="molecule type" value="Genomic_DNA"/>
</dbReference>
<keyword evidence="3" id="KW-1185">Reference proteome</keyword>
<evidence type="ECO:0000313" key="3">
    <source>
        <dbReference type="Proteomes" id="UP000509594"/>
    </source>
</evidence>
<dbReference type="GeneID" id="55820514"/>
<dbReference type="OrthoDB" id="116567at2157"/>
<dbReference type="Pfam" id="PF06695">
    <property type="entry name" value="Sm_multidrug_ex"/>
    <property type="match status" value="1"/>
</dbReference>
<proteinExistence type="predicted"/>
<sequence>MPLEEQLLELFSSVPHWLATIFISAIPIAELRGAIPIAIGVYDMAPVSAYFLAVIGNMLPVIPLLLFLEPVSTYLRRFRIFDIFFSWLFDRTRRNHTERFEKYGTLALTLFVAVPLPVTGAWTGCAAAFVFGIKFRHALPAILIGVMIAGLIVSFVTVSGIGLFDLLSGNV</sequence>
<gene>
    <name evidence="2" type="ORF">HWN40_02525</name>
</gene>